<reference evidence="13" key="1">
    <citation type="journal article" date="2023" name="Mol. Phylogenet. Evol.">
        <title>Genome-scale phylogeny and comparative genomics of the fungal order Sordariales.</title>
        <authorList>
            <person name="Hensen N."/>
            <person name="Bonometti L."/>
            <person name="Westerberg I."/>
            <person name="Brannstrom I.O."/>
            <person name="Guillou S."/>
            <person name="Cros-Aarteil S."/>
            <person name="Calhoun S."/>
            <person name="Haridas S."/>
            <person name="Kuo A."/>
            <person name="Mondo S."/>
            <person name="Pangilinan J."/>
            <person name="Riley R."/>
            <person name="LaButti K."/>
            <person name="Andreopoulos B."/>
            <person name="Lipzen A."/>
            <person name="Chen C."/>
            <person name="Yan M."/>
            <person name="Daum C."/>
            <person name="Ng V."/>
            <person name="Clum A."/>
            <person name="Steindorff A."/>
            <person name="Ohm R.A."/>
            <person name="Martin F."/>
            <person name="Silar P."/>
            <person name="Natvig D.O."/>
            <person name="Lalanne C."/>
            <person name="Gautier V."/>
            <person name="Ament-Velasquez S.L."/>
            <person name="Kruys A."/>
            <person name="Hutchinson M.I."/>
            <person name="Powell A.J."/>
            <person name="Barry K."/>
            <person name="Miller A.N."/>
            <person name="Grigoriev I.V."/>
            <person name="Debuchy R."/>
            <person name="Gladieux P."/>
            <person name="Hiltunen Thoren M."/>
            <person name="Johannesson H."/>
        </authorList>
    </citation>
    <scope>NUCLEOTIDE SEQUENCE</scope>
    <source>
        <strain evidence="13">CBS 757.83</strain>
    </source>
</reference>
<dbReference type="InterPro" id="IPR036736">
    <property type="entry name" value="ACP-like_sf"/>
</dbReference>
<dbReference type="EC" id="2.7.1.12" evidence="3"/>
<reference evidence="13" key="2">
    <citation type="submission" date="2023-05" db="EMBL/GenBank/DDBJ databases">
        <authorList>
            <consortium name="Lawrence Berkeley National Laboratory"/>
            <person name="Steindorff A."/>
            <person name="Hensen N."/>
            <person name="Bonometti L."/>
            <person name="Westerberg I."/>
            <person name="Brannstrom I.O."/>
            <person name="Guillou S."/>
            <person name="Cros-Aarteil S."/>
            <person name="Calhoun S."/>
            <person name="Haridas S."/>
            <person name="Kuo A."/>
            <person name="Mondo S."/>
            <person name="Pangilinan J."/>
            <person name="Riley R."/>
            <person name="Labutti K."/>
            <person name="Andreopoulos B."/>
            <person name="Lipzen A."/>
            <person name="Chen C."/>
            <person name="Yanf M."/>
            <person name="Daum C."/>
            <person name="Ng V."/>
            <person name="Clum A."/>
            <person name="Ohm R."/>
            <person name="Martin F."/>
            <person name="Silar P."/>
            <person name="Natvig D."/>
            <person name="Lalanne C."/>
            <person name="Gautier V."/>
            <person name="Ament-Velasquez S.L."/>
            <person name="Kruys A."/>
            <person name="Hutchinson M.I."/>
            <person name="Powell A.J."/>
            <person name="Barry K."/>
            <person name="Miller A.N."/>
            <person name="Grigoriev I.V."/>
            <person name="Debuchy R."/>
            <person name="Gladieux P."/>
            <person name="Thoren M.H."/>
            <person name="Johannesson H."/>
        </authorList>
    </citation>
    <scope>NUCLEOTIDE SEQUENCE</scope>
    <source>
        <strain evidence="13">CBS 757.83</strain>
    </source>
</reference>
<protein>
    <recommendedName>
        <fullName evidence="3">gluconokinase</fullName>
        <ecNumber evidence="3">2.7.1.12</ecNumber>
    </recommendedName>
    <alternativeName>
        <fullName evidence="10">Gluconate kinase</fullName>
    </alternativeName>
</protein>
<organism evidence="13 14">
    <name type="scientific">Parathielavia hyrcaniae</name>
    <dbReference type="NCBI Taxonomy" id="113614"/>
    <lineage>
        <taxon>Eukaryota</taxon>
        <taxon>Fungi</taxon>
        <taxon>Dikarya</taxon>
        <taxon>Ascomycota</taxon>
        <taxon>Pezizomycotina</taxon>
        <taxon>Sordariomycetes</taxon>
        <taxon>Sordariomycetidae</taxon>
        <taxon>Sordariales</taxon>
        <taxon>Chaetomiaceae</taxon>
        <taxon>Parathielavia</taxon>
    </lineage>
</organism>
<dbReference type="AlphaFoldDB" id="A0AAN6SXF7"/>
<dbReference type="SUPFAM" id="SSF51735">
    <property type="entry name" value="NAD(P)-binding Rossmann-fold domains"/>
    <property type="match status" value="1"/>
</dbReference>
<name>A0AAN6SXF7_9PEZI</name>
<evidence type="ECO:0000256" key="5">
    <source>
        <dbReference type="ARBA" id="ARBA00022553"/>
    </source>
</evidence>
<dbReference type="NCBIfam" id="TIGR01313">
    <property type="entry name" value="therm_gnt_kin"/>
    <property type="match status" value="1"/>
</dbReference>
<evidence type="ECO:0000259" key="12">
    <source>
        <dbReference type="PROSITE" id="PS50075"/>
    </source>
</evidence>
<dbReference type="Gene3D" id="3.40.50.300">
    <property type="entry name" value="P-loop containing nucleotide triphosphate hydrolases"/>
    <property type="match status" value="1"/>
</dbReference>
<dbReference type="InterPro" id="IPR020845">
    <property type="entry name" value="AMP-binding_CS"/>
</dbReference>
<comment type="caution">
    <text evidence="13">The sequence shown here is derived from an EMBL/GenBank/DDBJ whole genome shotgun (WGS) entry which is preliminary data.</text>
</comment>
<dbReference type="Gene3D" id="3.40.50.720">
    <property type="entry name" value="NAD(P)-binding Rossmann-like Domain"/>
    <property type="match status" value="1"/>
</dbReference>
<evidence type="ECO:0000256" key="8">
    <source>
        <dbReference type="ARBA" id="ARBA00022777"/>
    </source>
</evidence>
<keyword evidence="6" id="KW-0808">Transferase</keyword>
<dbReference type="SMART" id="SM00823">
    <property type="entry name" value="PKS_PP"/>
    <property type="match status" value="1"/>
</dbReference>
<dbReference type="Pfam" id="PF23562">
    <property type="entry name" value="AMP-binding_C_3"/>
    <property type="match status" value="1"/>
</dbReference>
<dbReference type="Gene3D" id="1.10.1200.10">
    <property type="entry name" value="ACP-like"/>
    <property type="match status" value="1"/>
</dbReference>
<keyword evidence="7" id="KW-0547">Nucleotide-binding</keyword>
<dbReference type="SUPFAM" id="SSF52540">
    <property type="entry name" value="P-loop containing nucleoside triphosphate hydrolases"/>
    <property type="match status" value="1"/>
</dbReference>
<evidence type="ECO:0000256" key="7">
    <source>
        <dbReference type="ARBA" id="ARBA00022741"/>
    </source>
</evidence>
<dbReference type="InterPro" id="IPR013120">
    <property type="entry name" value="FAR_NAD-bd"/>
</dbReference>
<dbReference type="Pfam" id="PF00550">
    <property type="entry name" value="PP-binding"/>
    <property type="match status" value="1"/>
</dbReference>
<dbReference type="Gene3D" id="3.40.50.12780">
    <property type="entry name" value="N-terminal domain of ligase-like"/>
    <property type="match status" value="1"/>
</dbReference>
<dbReference type="GO" id="GO:0005975">
    <property type="term" value="P:carbohydrate metabolic process"/>
    <property type="evidence" value="ECO:0007669"/>
    <property type="project" value="InterPro"/>
</dbReference>
<dbReference type="InterPro" id="IPR042099">
    <property type="entry name" value="ANL_N_sf"/>
</dbReference>
<keyword evidence="4" id="KW-0596">Phosphopantetheine</keyword>
<dbReference type="GO" id="GO:0005524">
    <property type="term" value="F:ATP binding"/>
    <property type="evidence" value="ECO:0007669"/>
    <property type="project" value="UniProtKB-KW"/>
</dbReference>
<evidence type="ECO:0000256" key="1">
    <source>
        <dbReference type="ARBA" id="ARBA00004875"/>
    </source>
</evidence>
<dbReference type="InterPro" id="IPR020806">
    <property type="entry name" value="PKS_PP-bd"/>
</dbReference>
<dbReference type="InterPro" id="IPR009081">
    <property type="entry name" value="PP-bd_ACP"/>
</dbReference>
<evidence type="ECO:0000256" key="9">
    <source>
        <dbReference type="ARBA" id="ARBA00022840"/>
    </source>
</evidence>
<dbReference type="InterPro" id="IPR036291">
    <property type="entry name" value="NAD(P)-bd_dom_sf"/>
</dbReference>
<gene>
    <name evidence="13" type="ORF">N658DRAFT_527762</name>
</gene>
<dbReference type="Pfam" id="PF13671">
    <property type="entry name" value="AAA_33"/>
    <property type="match status" value="1"/>
</dbReference>
<dbReference type="PROSITE" id="PS00012">
    <property type="entry name" value="PHOSPHOPANTETHEINE"/>
    <property type="match status" value="1"/>
</dbReference>
<evidence type="ECO:0000256" key="11">
    <source>
        <dbReference type="ARBA" id="ARBA00048090"/>
    </source>
</evidence>
<dbReference type="InterPro" id="IPR006001">
    <property type="entry name" value="Therm_gnt_kin"/>
</dbReference>
<dbReference type="GO" id="GO:0046316">
    <property type="term" value="F:gluconokinase activity"/>
    <property type="evidence" value="ECO:0007669"/>
    <property type="project" value="UniProtKB-EC"/>
</dbReference>
<evidence type="ECO:0000256" key="6">
    <source>
        <dbReference type="ARBA" id="ARBA00022679"/>
    </source>
</evidence>
<dbReference type="CDD" id="cd02021">
    <property type="entry name" value="GntK"/>
    <property type="match status" value="1"/>
</dbReference>
<dbReference type="PROSITE" id="PS50075">
    <property type="entry name" value="CARRIER"/>
    <property type="match status" value="1"/>
</dbReference>
<comment type="pathway">
    <text evidence="1">Carbohydrate acid metabolism; D-gluconate degradation.</text>
</comment>
<evidence type="ECO:0000256" key="10">
    <source>
        <dbReference type="ARBA" id="ARBA00029835"/>
    </source>
</evidence>
<dbReference type="Proteomes" id="UP001305647">
    <property type="component" value="Unassembled WGS sequence"/>
</dbReference>
<evidence type="ECO:0000256" key="2">
    <source>
        <dbReference type="ARBA" id="ARBA00008420"/>
    </source>
</evidence>
<keyword evidence="8" id="KW-0418">Kinase</keyword>
<keyword evidence="9" id="KW-0067">ATP-binding</keyword>
<dbReference type="GO" id="GO:0031177">
    <property type="term" value="F:phosphopantetheine binding"/>
    <property type="evidence" value="ECO:0007669"/>
    <property type="project" value="InterPro"/>
</dbReference>
<dbReference type="PANTHER" id="PTHR44845:SF1">
    <property type="entry name" value="L-2-AMINOADIPATE REDUCTASE"/>
    <property type="match status" value="1"/>
</dbReference>
<proteinExistence type="inferred from homology"/>
<dbReference type="PROSITE" id="PS00455">
    <property type="entry name" value="AMP_BINDING"/>
    <property type="match status" value="1"/>
</dbReference>
<dbReference type="Pfam" id="PF07993">
    <property type="entry name" value="NAD_binding_4"/>
    <property type="match status" value="1"/>
</dbReference>
<keyword evidence="14" id="KW-1185">Reference proteome</keyword>
<sequence length="1258" mass="135636">MAPAATVLPPLLHDPGLDVPAASRAISLGPSHEPDDDSTIRTVGELVRRRAVSHPDRVIVSYPSSGIDYVDYTMQQLDVFAYRVATGYQRIIPTRTSSADPPTVVALLGPSDLDYIVTMLALVKLGHTVLFLSTRISPAAIASLISTTSANVLLAAPAHAEVARATQQGIQGLVVDEIAPRSTYEFPIEVHANTRLDQTLDPCTETNNVVYIIHSSGSTGLPKPIYQTHKAAIANYAVSMEMRAFITLPLYHNHGICNFFRAVYSGKSLHVYNASLPLTHDHLVSIMTRHRFEIFYGVPYALKLLAESDKGIQILRSLKIVMYGGSACPDELGDRLVDCGVNLVGHYGATEVGQLMTSFRSPNDKAWNYVRETDKLRPYLEWIPRGPNLFECAVKDGWPAKIASNQPDGSYRTKDLFEPHPAIPGAWKYIARSDDTIVLVNGEKFNPVQLEGNVRSDHRVAEAVVFGAGRPSLGILIVPAPGLAHVAADEVRELVWPVVQRAQADAESYARISREMVCVLPADCACPRTDKGSVIRQAFYKAFAAEIDAAYDAADRGSGELSVMSEHELRQFLREALAQVAGPALATVSDDTDFFLVGLDSLRALQVRSLILRSVDLGGKSLGQNAVFDFPSIDKLSLHLLALAGGQEAKRQDTVEDDMRALIEKLGNFHPREPQSVVVTGATGSLGAHVVACVLRDPSVGTVYCLVRAASNEEAARRLKESLLQRRLYHTIPASSARRVVVLKSDLSHPTLGLGTETYSTVTEKLGAVIHCAWSVNFNLHLSSFEKTNLAGVVNLIALTRRAGQHATFNFCSSVSATARCPLAAVPETIPDLAWSQAMGYAQSKSVAEHLCARAAEQAGVRTRVLRVGQIMADTKHGVWNHTEAIPLMIQSATTVGALPKLQETPSWLPVDTVGRAVAEIALSDAGSVVANVTNPQSFRWTEDLLPALKTAGLEFDEVEPREWVRRLRASNQDPQANPPIKLVDFFASKYDRDGSASSTSFATDVARSFSPSLADAPVLNPDLVAKFVKYFRTSAWSVAANKATATTATTPASDCHPCPRRRTVIVMAGPCGSGKSTIGRAVAAWLGAPFIEGDSLHGRDAIARMAAGTALTDADRAAWLWRAARHAAETVADMGYPAVVLSCSALRRVYRDALREGIARAVGGGAGGEEIEVRVRVVVVDLQAAPGVLEGRMRLRKGHYMAPEMVPGQVAAHEPAEEDEVDVLPVDCEGPVEAVVDEVKWLIGWVAPSAAGVPGSA</sequence>
<dbReference type="Pfam" id="PF00501">
    <property type="entry name" value="AMP-binding"/>
    <property type="match status" value="1"/>
</dbReference>
<feature type="domain" description="Carrier" evidence="12">
    <location>
        <begin position="564"/>
        <end position="644"/>
    </location>
</feature>
<comment type="catalytic activity">
    <reaction evidence="11">
        <text>D-gluconate + ATP = 6-phospho-D-gluconate + ADP + H(+)</text>
        <dbReference type="Rhea" id="RHEA:19433"/>
        <dbReference type="ChEBI" id="CHEBI:15378"/>
        <dbReference type="ChEBI" id="CHEBI:18391"/>
        <dbReference type="ChEBI" id="CHEBI:30616"/>
        <dbReference type="ChEBI" id="CHEBI:58759"/>
        <dbReference type="ChEBI" id="CHEBI:456216"/>
        <dbReference type="EC" id="2.7.1.12"/>
    </reaction>
</comment>
<dbReference type="InterPro" id="IPR027417">
    <property type="entry name" value="P-loop_NTPase"/>
</dbReference>
<dbReference type="PANTHER" id="PTHR44845">
    <property type="entry name" value="CARRIER DOMAIN-CONTAINING PROTEIN"/>
    <property type="match status" value="1"/>
</dbReference>
<accession>A0AAN6SXF7</accession>
<evidence type="ECO:0000313" key="13">
    <source>
        <dbReference type="EMBL" id="KAK4096417.1"/>
    </source>
</evidence>
<keyword evidence="5" id="KW-0597">Phosphoprotein</keyword>
<dbReference type="SUPFAM" id="SSF47336">
    <property type="entry name" value="ACP-like"/>
    <property type="match status" value="1"/>
</dbReference>
<comment type="similarity">
    <text evidence="2">Belongs to the gluconokinase GntK/GntV family.</text>
</comment>
<dbReference type="InterPro" id="IPR006162">
    <property type="entry name" value="Ppantetheine_attach_site"/>
</dbReference>
<evidence type="ECO:0000256" key="4">
    <source>
        <dbReference type="ARBA" id="ARBA00022450"/>
    </source>
</evidence>
<dbReference type="EMBL" id="MU863715">
    <property type="protein sequence ID" value="KAK4096417.1"/>
    <property type="molecule type" value="Genomic_DNA"/>
</dbReference>
<dbReference type="InterPro" id="IPR000873">
    <property type="entry name" value="AMP-dep_synth/lig_dom"/>
</dbReference>
<evidence type="ECO:0000256" key="3">
    <source>
        <dbReference type="ARBA" id="ARBA00012054"/>
    </source>
</evidence>
<evidence type="ECO:0000313" key="14">
    <source>
        <dbReference type="Proteomes" id="UP001305647"/>
    </source>
</evidence>
<dbReference type="SUPFAM" id="SSF56801">
    <property type="entry name" value="Acetyl-CoA synthetase-like"/>
    <property type="match status" value="1"/>
</dbReference>